<dbReference type="Proteomes" id="UP000007013">
    <property type="component" value="Chromosome"/>
</dbReference>
<accession>B1ZPN0</accession>
<keyword evidence="2" id="KW-1185">Reference proteome</keyword>
<protein>
    <submittedName>
        <fullName evidence="1">Uncharacterized protein</fullName>
    </submittedName>
</protein>
<dbReference type="RefSeq" id="WP_012374087.1">
    <property type="nucleotide sequence ID" value="NC_010571.1"/>
</dbReference>
<organism evidence="1 2">
    <name type="scientific">Opitutus terrae (strain DSM 11246 / JCM 15787 / PB90-1)</name>
    <dbReference type="NCBI Taxonomy" id="452637"/>
    <lineage>
        <taxon>Bacteria</taxon>
        <taxon>Pseudomonadati</taxon>
        <taxon>Verrucomicrobiota</taxon>
        <taxon>Opitutia</taxon>
        <taxon>Opitutales</taxon>
        <taxon>Opitutaceae</taxon>
        <taxon>Opitutus</taxon>
    </lineage>
</organism>
<dbReference type="KEGG" id="ote:Oter_1264"/>
<dbReference type="HOGENOM" id="CLU_2168412_0_0_0"/>
<dbReference type="AlphaFoldDB" id="B1ZPN0"/>
<name>B1ZPN0_OPITP</name>
<reference evidence="1 2" key="1">
    <citation type="journal article" date="2011" name="J. Bacteriol.">
        <title>Genome sequence of the verrucomicrobium Opitutus terrae PB90-1, an abundant inhabitant of rice paddy soil ecosystems.</title>
        <authorList>
            <person name="van Passel M.W."/>
            <person name="Kant R."/>
            <person name="Palva A."/>
            <person name="Copeland A."/>
            <person name="Lucas S."/>
            <person name="Lapidus A."/>
            <person name="Glavina del Rio T."/>
            <person name="Pitluck S."/>
            <person name="Goltsman E."/>
            <person name="Clum A."/>
            <person name="Sun H."/>
            <person name="Schmutz J."/>
            <person name="Larimer F.W."/>
            <person name="Land M.L."/>
            <person name="Hauser L."/>
            <person name="Kyrpides N."/>
            <person name="Mikhailova N."/>
            <person name="Richardson P.P."/>
            <person name="Janssen P.H."/>
            <person name="de Vos W.M."/>
            <person name="Smidt H."/>
        </authorList>
    </citation>
    <scope>NUCLEOTIDE SEQUENCE [LARGE SCALE GENOMIC DNA]</scope>
    <source>
        <strain evidence="2">DSM 11246 / JCM 15787 / PB90-1</strain>
    </source>
</reference>
<dbReference type="EMBL" id="CP001032">
    <property type="protein sequence ID" value="ACB74549.1"/>
    <property type="molecule type" value="Genomic_DNA"/>
</dbReference>
<evidence type="ECO:0000313" key="1">
    <source>
        <dbReference type="EMBL" id="ACB74549.1"/>
    </source>
</evidence>
<evidence type="ECO:0000313" key="2">
    <source>
        <dbReference type="Proteomes" id="UP000007013"/>
    </source>
</evidence>
<sequence>MPYSRRRPRIPATGRITVKLTPAQRDLFLQSSTTPRRLGYALHRAVVREGRLAVRVDREGLDTLIAVGARLPAPDHPSLRALETLLRYLESLADRFEDSADAESEPASPR</sequence>
<proteinExistence type="predicted"/>
<gene>
    <name evidence="1" type="ordered locus">Oter_1264</name>
</gene>